<dbReference type="Proteomes" id="UP000824927">
    <property type="component" value="Unassembled WGS sequence"/>
</dbReference>
<keyword evidence="1" id="KW-0732">Signal</keyword>
<dbReference type="RefSeq" id="WP_222404174.1">
    <property type="nucleotide sequence ID" value="NZ_JAHVKP010000001.1"/>
</dbReference>
<evidence type="ECO:0000313" key="2">
    <source>
        <dbReference type="EMBL" id="MBY6216912.1"/>
    </source>
</evidence>
<dbReference type="Gene3D" id="3.30.10.10">
    <property type="entry name" value="Trypsin Inhibitor V, subunit A"/>
    <property type="match status" value="1"/>
</dbReference>
<gene>
    <name evidence="2" type="ORF">KUV31_00990</name>
</gene>
<dbReference type="Pfam" id="PF11720">
    <property type="entry name" value="Inhibitor_I78"/>
    <property type="match status" value="1"/>
</dbReference>
<evidence type="ECO:0000313" key="3">
    <source>
        <dbReference type="Proteomes" id="UP000824927"/>
    </source>
</evidence>
<protein>
    <recommendedName>
        <fullName evidence="4">Peptidase inhibitor I78</fullName>
    </recommendedName>
</protein>
<evidence type="ECO:0000256" key="1">
    <source>
        <dbReference type="SAM" id="SignalP"/>
    </source>
</evidence>
<feature type="signal peptide" evidence="1">
    <location>
        <begin position="1"/>
        <end position="21"/>
    </location>
</feature>
<organism evidence="2 3">
    <name type="scientific">Qipengyuania aquimaris</name>
    <dbReference type="NCBI Taxonomy" id="255984"/>
    <lineage>
        <taxon>Bacteria</taxon>
        <taxon>Pseudomonadati</taxon>
        <taxon>Pseudomonadota</taxon>
        <taxon>Alphaproteobacteria</taxon>
        <taxon>Sphingomonadales</taxon>
        <taxon>Erythrobacteraceae</taxon>
        <taxon>Qipengyuania</taxon>
    </lineage>
</organism>
<dbReference type="AlphaFoldDB" id="A0A9Q3RYU4"/>
<reference evidence="2" key="1">
    <citation type="submission" date="2021-06" db="EMBL/GenBank/DDBJ databases">
        <title>50 bacteria genomes isolated from Dapeng, Shenzhen, China.</title>
        <authorList>
            <person name="Zheng W."/>
            <person name="Yu S."/>
            <person name="Huang Y."/>
        </authorList>
    </citation>
    <scope>NUCLEOTIDE SEQUENCE</scope>
    <source>
        <strain evidence="2">DP4N28-2</strain>
    </source>
</reference>
<name>A0A9Q3RYU4_9SPHN</name>
<accession>A0A9Q3RYU4</accession>
<evidence type="ECO:0008006" key="4">
    <source>
        <dbReference type="Google" id="ProtNLM"/>
    </source>
</evidence>
<dbReference type="EMBL" id="JAHVKP010000001">
    <property type="protein sequence ID" value="MBY6216912.1"/>
    <property type="molecule type" value="Genomic_DNA"/>
</dbReference>
<dbReference type="InterPro" id="IPR021719">
    <property type="entry name" value="Prot_inh_I78"/>
</dbReference>
<comment type="caution">
    <text evidence="2">The sequence shown here is derived from an EMBL/GenBank/DDBJ whole genome shotgun (WGS) entry which is preliminary data.</text>
</comment>
<feature type="chain" id="PRO_5040502705" description="Peptidase inhibitor I78" evidence="1">
    <location>
        <begin position="22"/>
        <end position="100"/>
    </location>
</feature>
<proteinExistence type="predicted"/>
<sequence length="100" mass="10674">MKSAPLTLLALPLAACTTAYGQSEAPTAPVATSGTCDAAPAQYHIGHDATADMGAAIMKDTGAQTLRWGPPDSVWTMDYRVERVNVRYDREMKITEITCG</sequence>